<keyword evidence="1 2" id="KW-0129">CBS domain</keyword>
<evidence type="ECO:0000256" key="2">
    <source>
        <dbReference type="PROSITE-ProRule" id="PRU00703"/>
    </source>
</evidence>
<reference evidence="4 7" key="2">
    <citation type="submission" date="2021-03" db="EMBL/GenBank/DDBJ databases">
        <title>Antimicrobial resistance genes in bacteria isolated from Japanese honey, and their potential for conferring macrolide and lincosamide resistance in the American foulbrood pathogen Paenibacillus larvae.</title>
        <authorList>
            <person name="Okamoto M."/>
            <person name="Kumagai M."/>
            <person name="Kanamori H."/>
            <person name="Takamatsu D."/>
        </authorList>
    </citation>
    <scope>NUCLEOTIDE SEQUENCE [LARGE SCALE GENOMIC DNA]</scope>
    <source>
        <strain evidence="4 7">J6TS1</strain>
    </source>
</reference>
<dbReference type="PANTHER" id="PTHR43080:SF2">
    <property type="entry name" value="CBS DOMAIN-CONTAINING PROTEIN"/>
    <property type="match status" value="1"/>
</dbReference>
<evidence type="ECO:0000313" key="7">
    <source>
        <dbReference type="Proteomes" id="UP000680670"/>
    </source>
</evidence>
<organism evidence="5 6">
    <name type="scientific">Siminovitchia terrae</name>
    <name type="common">Bacillus terrae</name>
    <dbReference type="NCBI Taxonomy" id="1914933"/>
    <lineage>
        <taxon>Bacteria</taxon>
        <taxon>Bacillati</taxon>
        <taxon>Bacillota</taxon>
        <taxon>Bacilli</taxon>
        <taxon>Bacillales</taxon>
        <taxon>Bacillaceae</taxon>
        <taxon>Siminovitchia</taxon>
    </lineage>
</organism>
<evidence type="ECO:0000313" key="5">
    <source>
        <dbReference type="EMBL" id="RST60869.1"/>
    </source>
</evidence>
<dbReference type="Pfam" id="PF00571">
    <property type="entry name" value="CBS"/>
    <property type="match status" value="2"/>
</dbReference>
<dbReference type="PROSITE" id="PS51371">
    <property type="entry name" value="CBS"/>
    <property type="match status" value="2"/>
</dbReference>
<dbReference type="AlphaFoldDB" id="A0A429XBY4"/>
<comment type="caution">
    <text evidence="5">The sequence shown here is derived from an EMBL/GenBank/DDBJ whole genome shotgun (WGS) entry which is preliminary data.</text>
</comment>
<dbReference type="InterPro" id="IPR000644">
    <property type="entry name" value="CBS_dom"/>
</dbReference>
<dbReference type="OrthoDB" id="9802114at2"/>
<dbReference type="InterPro" id="IPR046342">
    <property type="entry name" value="CBS_dom_sf"/>
</dbReference>
<dbReference type="Gene3D" id="3.10.580.10">
    <property type="entry name" value="CBS-domain"/>
    <property type="match status" value="1"/>
</dbReference>
<evidence type="ECO:0000313" key="4">
    <source>
        <dbReference type="EMBL" id="GIN94571.1"/>
    </source>
</evidence>
<reference evidence="5 6" key="1">
    <citation type="submission" date="2018-12" db="EMBL/GenBank/DDBJ databases">
        <authorList>
            <person name="Sun L."/>
            <person name="Chen Z."/>
        </authorList>
    </citation>
    <scope>NUCLEOTIDE SEQUENCE [LARGE SCALE GENOMIC DNA]</scope>
    <source>
        <strain evidence="5 6">LMG 29736</strain>
    </source>
</reference>
<dbReference type="RefSeq" id="WP_120115274.1">
    <property type="nucleotide sequence ID" value="NZ_BORI01000007.1"/>
</dbReference>
<name>A0A429XBY4_SIMTE</name>
<dbReference type="EMBL" id="QYTW02000003">
    <property type="protein sequence ID" value="RST60869.1"/>
    <property type="molecule type" value="Genomic_DNA"/>
</dbReference>
<keyword evidence="7" id="KW-1185">Reference proteome</keyword>
<evidence type="ECO:0000259" key="3">
    <source>
        <dbReference type="PROSITE" id="PS51371"/>
    </source>
</evidence>
<dbReference type="PANTHER" id="PTHR43080">
    <property type="entry name" value="CBS DOMAIN-CONTAINING PROTEIN CBSX3, MITOCHONDRIAL"/>
    <property type="match status" value="1"/>
</dbReference>
<evidence type="ECO:0000313" key="6">
    <source>
        <dbReference type="Proteomes" id="UP000287296"/>
    </source>
</evidence>
<dbReference type="EMBL" id="BORJ01000001">
    <property type="protein sequence ID" value="GIN94571.1"/>
    <property type="molecule type" value="Genomic_DNA"/>
</dbReference>
<dbReference type="CDD" id="cd04622">
    <property type="entry name" value="CBS_pair_HRP1_like"/>
    <property type="match status" value="1"/>
</dbReference>
<sequence length="144" mass="15891">MSHISDIMTRDVETCSLKDNIYDVAVKMKDLNVGVIPIVEDKRLMGIITDRDIVLRCIAEKQPPSSKVEEVMSENLYTVSPNTTTQEAARLMAKEQIRRLPVVENGELVGIVALGDLAVRDLTDNQAKGALSEISEDDGEQAIH</sequence>
<accession>A0A429XBY4</accession>
<evidence type="ECO:0000256" key="1">
    <source>
        <dbReference type="ARBA" id="ARBA00023122"/>
    </source>
</evidence>
<feature type="domain" description="CBS" evidence="3">
    <location>
        <begin position="8"/>
        <end position="65"/>
    </location>
</feature>
<dbReference type="SMART" id="SM00116">
    <property type="entry name" value="CBS"/>
    <property type="match status" value="2"/>
</dbReference>
<protein>
    <submittedName>
        <fullName evidence="5">CBS domain-containing protein</fullName>
    </submittedName>
</protein>
<dbReference type="Proteomes" id="UP000680670">
    <property type="component" value="Unassembled WGS sequence"/>
</dbReference>
<feature type="domain" description="CBS" evidence="3">
    <location>
        <begin position="72"/>
        <end position="128"/>
    </location>
</feature>
<dbReference type="Proteomes" id="UP000287296">
    <property type="component" value="Unassembled WGS sequence"/>
</dbReference>
<dbReference type="SUPFAM" id="SSF54631">
    <property type="entry name" value="CBS-domain pair"/>
    <property type="match status" value="1"/>
</dbReference>
<gene>
    <name evidence="5" type="ORF">D5F11_005865</name>
    <name evidence="4" type="ORF">J6TS1_04410</name>
</gene>
<proteinExistence type="predicted"/>
<dbReference type="InterPro" id="IPR051257">
    <property type="entry name" value="Diverse_CBS-Domain"/>
</dbReference>